<keyword evidence="2 4" id="KW-0547">Nucleotide-binding</keyword>
<dbReference type="Gene3D" id="2.10.220.10">
    <property type="entry name" value="Hormone Receptor, Insulin-like Growth Factor Receptor 1, Chain A, domain 2"/>
    <property type="match status" value="1"/>
</dbReference>
<dbReference type="InterPro" id="IPR017441">
    <property type="entry name" value="Protein_kinase_ATP_BS"/>
</dbReference>
<proteinExistence type="predicted"/>
<dbReference type="InterPro" id="IPR011009">
    <property type="entry name" value="Kinase-like_dom_sf"/>
</dbReference>
<dbReference type="InterPro" id="IPR009030">
    <property type="entry name" value="Growth_fac_rcpt_cys_sf"/>
</dbReference>
<evidence type="ECO:0000256" key="1">
    <source>
        <dbReference type="ARBA" id="ARBA00022527"/>
    </source>
</evidence>
<name>A0ABQ0DLF2_9EUKA</name>
<dbReference type="InterPro" id="IPR000719">
    <property type="entry name" value="Prot_kinase_dom"/>
</dbReference>
<dbReference type="CDD" id="cd13999">
    <property type="entry name" value="STKc_MAP3K-like"/>
    <property type="match status" value="1"/>
</dbReference>
<keyword evidence="1" id="KW-0723">Serine/threonine-protein kinase</keyword>
<comment type="caution">
    <text evidence="7">The sequence shown here is derived from an EMBL/GenBank/DDBJ whole genome shotgun (WGS) entry which is preliminary data.</text>
</comment>
<feature type="binding site" evidence="4">
    <location>
        <position position="1583"/>
    </location>
    <ligand>
        <name>ATP</name>
        <dbReference type="ChEBI" id="CHEBI:30616"/>
    </ligand>
</feature>
<evidence type="ECO:0000256" key="3">
    <source>
        <dbReference type="ARBA" id="ARBA00022840"/>
    </source>
</evidence>
<keyword evidence="1" id="KW-0808">Transferase</keyword>
<reference evidence="7 8" key="1">
    <citation type="journal article" date="2019" name="PLoS Negl. Trop. Dis.">
        <title>Whole genome sequencing of Entamoeba nuttalli reveals mammalian host-related molecular signatures and a novel octapeptide-repeat surface protein.</title>
        <authorList>
            <person name="Tanaka M."/>
            <person name="Makiuchi T."/>
            <person name="Komiyama T."/>
            <person name="Shiina T."/>
            <person name="Osaki K."/>
            <person name="Tachibana H."/>
        </authorList>
    </citation>
    <scope>NUCLEOTIDE SEQUENCE [LARGE SCALE GENOMIC DNA]</scope>
    <source>
        <strain evidence="7 8">P19-061405</strain>
    </source>
</reference>
<dbReference type="SMART" id="SM00261">
    <property type="entry name" value="FU"/>
    <property type="match status" value="5"/>
</dbReference>
<accession>A0ABQ0DLF2</accession>
<dbReference type="InterPro" id="IPR008271">
    <property type="entry name" value="Ser/Thr_kinase_AS"/>
</dbReference>
<protein>
    <recommendedName>
        <fullName evidence="6">Protein kinase domain-containing protein</fullName>
    </recommendedName>
</protein>
<dbReference type="PANTHER" id="PTHR45756:SF1">
    <property type="entry name" value="PROTEIN KINASE DOMAIN CONTAINING PROTEIN"/>
    <property type="match status" value="1"/>
</dbReference>
<dbReference type="Pfam" id="PF07714">
    <property type="entry name" value="PK_Tyr_Ser-Thr"/>
    <property type="match status" value="1"/>
</dbReference>
<dbReference type="PROSITE" id="PS00108">
    <property type="entry name" value="PROTEIN_KINASE_ST"/>
    <property type="match status" value="1"/>
</dbReference>
<keyword evidence="8" id="KW-1185">Reference proteome</keyword>
<keyword evidence="5" id="KW-0812">Transmembrane</keyword>
<feature type="domain" description="Protein kinase" evidence="6">
    <location>
        <begin position="1555"/>
        <end position="1817"/>
    </location>
</feature>
<evidence type="ECO:0000256" key="4">
    <source>
        <dbReference type="PROSITE-ProRule" id="PRU10141"/>
    </source>
</evidence>
<organism evidence="7 8">
    <name type="scientific">Entamoeba nuttalli</name>
    <dbReference type="NCBI Taxonomy" id="412467"/>
    <lineage>
        <taxon>Eukaryota</taxon>
        <taxon>Amoebozoa</taxon>
        <taxon>Evosea</taxon>
        <taxon>Archamoebae</taxon>
        <taxon>Mastigamoebida</taxon>
        <taxon>Entamoebidae</taxon>
        <taxon>Entamoeba</taxon>
    </lineage>
</organism>
<evidence type="ECO:0000313" key="7">
    <source>
        <dbReference type="EMBL" id="GAB1223680.1"/>
    </source>
</evidence>
<gene>
    <name evidence="7" type="ORF">ENUP19_0158G0040</name>
</gene>
<dbReference type="SUPFAM" id="SSF57184">
    <property type="entry name" value="Growth factor receptor domain"/>
    <property type="match status" value="4"/>
</dbReference>
<dbReference type="PROSITE" id="PS00107">
    <property type="entry name" value="PROTEIN_KINASE_ATP"/>
    <property type="match status" value="1"/>
</dbReference>
<sequence>MFLLILFLFQFVVSKRCYEYCNSDKNVLNYGDYSDNKCVYFGEGWECNDGLRVNPNKFTFKSDCCENGLPYMSVLINEAASTEFSFEADASIKQLFVRPAWGQGKYTQFNLQNYKSLLYIIVERKDCFGDEVTQENLWIYDKPAIFHTTLCSKTYITWKMEDRPYLYLYQNKNDKEKKEIWVEEIYKEGCWYAFNTNGQQKIPDNIKNGVLKEVSNIQEFRRYVICKGQTEPQPDSSCKITTGSTDVQISRLTINYPDCLYNGSLYTLTVPNKYTIIRFLNDYGLEWNGIDFETRTNPLKIIISETNILKVSGSSVTLPNQPIHVDGYILFKTLILSNVETGNHYFQELSAERIDYSSITTDKVLFIGKELKSSNENIKSVSCGSSNRFVKAESQIQCGCVYSDGYDVDDCSEISSTADALSKESIILTIKSGSFKESDSYWYSINYEPDGGQFSGTLMASNCQIGGSISLVGKLKCTKLILQSDTTIAITPPGVLDVSTLETNTNKISIATQSENSLIIGSITTSSEVNIIGVLSELKKLTVSQNAKIMFSSVITIDSIYVDSSIQTNTDYTIINQYKTTINELITTTKLSLKISNLIFGPNIKSIYINKLTTEKSLTLSNSVTTLVIDSIDIKFNLSSFFIITDKSENELKVTINSASGEEEPFYLMSLKERKVTFTNSMTTMCDKQIAIFGTVDDGLCEKMGYGKKTCYKRDESQYYYESESSSFFDYSCPGHKSQYVTSTLYISAPTINIGNDEYYSNIFVVSPTTITVSNYELPLTLQANIVIAGNKNSILVKTNGKYTINTKGENNQNLIIADTSSCGINDSSSLIEADGICTIGYSTPTGIECKKCRYGFNSDGSCIVASSTDVHNCIIISPNSKYCLRCNTGFYINNGNCLPCEQNCLTCDSSQCFICEDNYINDKSDKKKCIQNFTVCSFSKNNICLKCPQGKMIDNDHTGCSTSCADGCYSCQDKTTCDICNISANAIKSSTTCSVASNSGNVSNSGIIQCSPGYYLSESSTCISCNSGGLHCTTCYSDSNNVVCSSCDDNYIMTTSGTCVSKESVSCKQVSKSTCLSCDDSSKYFNGKDCVSGTEHCLKTNNDGTCVECLFSESAEKYYLLTVSDGNTICSEQSDELCSLYTQSVCRSCIDGYYNNQTKCLPCNPTCSKCVNSQNSCYECQSGYVLQGESCVASETTNCKVMVTSDGSQQCAICNDGYYRDGKGCTKCIDNCVSCTNANTGSCLKCIDNYYFDIKKQQCLSVSLLSNCETTNRFGCEVCEDGYFLDGYTCLSCDQRTNNCRSCNKQNGRCNLCNKDFILDSDYKCIYYSQFSHCVSAENNVCNKCDFWYSVDVDGKECKSSPVWWVIVLVIIGGIIFFIIFIVLIIFIVRKTIKRISIKHVIKEQKNQVSHFQMNKSNIEWIPLSGRCQILVNKRLANFGCGGYEKDGNELPVNEESRDIICIGNGYNRTIQLTFMTVDEIDSKYTLRCNPEQITLKKGEAFEAEIYITPLCTCTIKERLQITLFDLKNNKRTTESIQIYAATVVSTRLDYDEIQEEKQIGEGSFGVVFKGTFQGNKVAIKKMKMGDDEDAMEEFNKEVTMLDKFRCEYIVHFYGAVFIPTKICLVTEYADMGSLQSLIKKHSKPNEHMRMKLVIDAAKGIQYLHFNGIIHRDIKPDNVLIFSLDDGIEVNAKLTDFGSSRNINSMKANMTFTKGVGTPIYMAPEVLNQEKYTESADIFSFSILMYETFKWDRPYPENVFKYPWNIAEYVMQGNRLEIASGMPEWYFLIIQNCWKQNPSERYNIEQVIDLLSIGMN</sequence>
<evidence type="ECO:0000259" key="6">
    <source>
        <dbReference type="PROSITE" id="PS50011"/>
    </source>
</evidence>
<dbReference type="SUPFAM" id="SSF56112">
    <property type="entry name" value="Protein kinase-like (PK-like)"/>
    <property type="match status" value="1"/>
</dbReference>
<keyword evidence="1" id="KW-0418">Kinase</keyword>
<dbReference type="Gene3D" id="3.30.200.20">
    <property type="entry name" value="Phosphorylase Kinase, domain 1"/>
    <property type="match status" value="1"/>
</dbReference>
<evidence type="ECO:0000256" key="5">
    <source>
        <dbReference type="SAM" id="Phobius"/>
    </source>
</evidence>
<dbReference type="EMBL" id="BAAFRS010000158">
    <property type="protein sequence ID" value="GAB1223680.1"/>
    <property type="molecule type" value="Genomic_DNA"/>
</dbReference>
<keyword evidence="3 4" id="KW-0067">ATP-binding</keyword>
<evidence type="ECO:0000313" key="8">
    <source>
        <dbReference type="Proteomes" id="UP001628156"/>
    </source>
</evidence>
<keyword evidence="5" id="KW-0472">Membrane</keyword>
<dbReference type="PROSITE" id="PS50011">
    <property type="entry name" value="PROTEIN_KINASE_DOM"/>
    <property type="match status" value="1"/>
</dbReference>
<evidence type="ECO:0000256" key="2">
    <source>
        <dbReference type="ARBA" id="ARBA00022741"/>
    </source>
</evidence>
<dbReference type="InterPro" id="IPR006212">
    <property type="entry name" value="Furin_repeat"/>
</dbReference>
<dbReference type="InterPro" id="IPR053215">
    <property type="entry name" value="TKL_Ser/Thr_kinase"/>
</dbReference>
<keyword evidence="5" id="KW-1133">Transmembrane helix</keyword>
<feature type="transmembrane region" description="Helical" evidence="5">
    <location>
        <begin position="1364"/>
        <end position="1390"/>
    </location>
</feature>
<dbReference type="PANTHER" id="PTHR45756">
    <property type="entry name" value="PALMITOYLTRANSFERASE"/>
    <property type="match status" value="1"/>
</dbReference>
<dbReference type="Proteomes" id="UP001628156">
    <property type="component" value="Unassembled WGS sequence"/>
</dbReference>
<dbReference type="InterPro" id="IPR000742">
    <property type="entry name" value="EGF"/>
</dbReference>
<dbReference type="InterPro" id="IPR001245">
    <property type="entry name" value="Ser-Thr/Tyr_kinase_cat_dom"/>
</dbReference>
<dbReference type="Gene3D" id="1.10.510.10">
    <property type="entry name" value="Transferase(Phosphotransferase) domain 1"/>
    <property type="match status" value="1"/>
</dbReference>
<dbReference type="SMART" id="SM00181">
    <property type="entry name" value="EGF"/>
    <property type="match status" value="4"/>
</dbReference>
<dbReference type="SMART" id="SM00220">
    <property type="entry name" value="S_TKc"/>
    <property type="match status" value="1"/>
</dbReference>